<dbReference type="Pfam" id="PF10686">
    <property type="entry name" value="YAcAr"/>
    <property type="match status" value="1"/>
</dbReference>
<evidence type="ECO:0000259" key="1">
    <source>
        <dbReference type="Pfam" id="PF10686"/>
    </source>
</evidence>
<dbReference type="Proteomes" id="UP000263517">
    <property type="component" value="Unassembled WGS sequence"/>
</dbReference>
<evidence type="ECO:0000313" key="3">
    <source>
        <dbReference type="Proteomes" id="UP000263517"/>
    </source>
</evidence>
<gene>
    <name evidence="2" type="ORF">DCW74_08270</name>
</gene>
<proteinExistence type="predicted"/>
<protein>
    <recommendedName>
        <fullName evidence="1">YspA cpYpsA-related SLOG domain-containing protein</fullName>
    </recommendedName>
</protein>
<accession>A0A350P347</accession>
<dbReference type="InterPro" id="IPR019627">
    <property type="entry name" value="YAcAr"/>
</dbReference>
<reference evidence="2 3" key="1">
    <citation type="journal article" date="2018" name="Nat. Biotechnol.">
        <title>A standardized bacterial taxonomy based on genome phylogeny substantially revises the tree of life.</title>
        <authorList>
            <person name="Parks D.H."/>
            <person name="Chuvochina M."/>
            <person name="Waite D.W."/>
            <person name="Rinke C."/>
            <person name="Skarshewski A."/>
            <person name="Chaumeil P.A."/>
            <person name="Hugenholtz P."/>
        </authorList>
    </citation>
    <scope>NUCLEOTIDE SEQUENCE [LARGE SCALE GENOMIC DNA]</scope>
    <source>
        <strain evidence="2">UBA11978</strain>
    </source>
</reference>
<dbReference type="SUPFAM" id="SSF102405">
    <property type="entry name" value="MCP/YpsA-like"/>
    <property type="match status" value="1"/>
</dbReference>
<dbReference type="AlphaFoldDB" id="A0A350P347"/>
<name>A0A350P347_9ALTE</name>
<evidence type="ECO:0000313" key="2">
    <source>
        <dbReference type="EMBL" id="HAW75714.1"/>
    </source>
</evidence>
<feature type="domain" description="YspA cpYpsA-related SLOG" evidence="1">
    <location>
        <begin position="12"/>
        <end position="77"/>
    </location>
</feature>
<comment type="caution">
    <text evidence="2">The sequence shown here is derived from an EMBL/GenBank/DDBJ whole genome shotgun (WGS) entry which is preliminary data.</text>
</comment>
<sequence>MPFLQTFQTPFKVIIAGSRDIKIDIKKVFPRLDKITSKKSSIEIVSGTARGGDRLGEAWARTNGHEVKKFPADWGKYGRSAGYKRNEQMADYADALIAIWDGKSKGTKHMIDIATKKGLPVRIIQA</sequence>
<dbReference type="Gene3D" id="3.40.50.450">
    <property type="match status" value="1"/>
</dbReference>
<organism evidence="2 3">
    <name type="scientific">Alteromonas australica</name>
    <dbReference type="NCBI Taxonomy" id="589873"/>
    <lineage>
        <taxon>Bacteria</taxon>
        <taxon>Pseudomonadati</taxon>
        <taxon>Pseudomonadota</taxon>
        <taxon>Gammaproteobacteria</taxon>
        <taxon>Alteromonadales</taxon>
        <taxon>Alteromonadaceae</taxon>
        <taxon>Alteromonas/Salinimonas group</taxon>
        <taxon>Alteromonas</taxon>
    </lineage>
</organism>
<dbReference type="EMBL" id="DNAN01000286">
    <property type="protein sequence ID" value="HAW75714.1"/>
    <property type="molecule type" value="Genomic_DNA"/>
</dbReference>